<organism evidence="1 2">
    <name type="scientific">Palleronia abyssalis</name>
    <dbReference type="NCBI Taxonomy" id="1501240"/>
    <lineage>
        <taxon>Bacteria</taxon>
        <taxon>Pseudomonadati</taxon>
        <taxon>Pseudomonadota</taxon>
        <taxon>Alphaproteobacteria</taxon>
        <taxon>Rhodobacterales</taxon>
        <taxon>Roseobacteraceae</taxon>
        <taxon>Palleronia</taxon>
    </lineage>
</organism>
<dbReference type="RefSeq" id="WP_108892885.1">
    <property type="nucleotide sequence ID" value="NZ_ONZF01000002.1"/>
</dbReference>
<dbReference type="OrthoDB" id="8364077at2"/>
<gene>
    <name evidence="1" type="ORF">PAA8504_00811</name>
</gene>
<proteinExistence type="predicted"/>
<keyword evidence="2" id="KW-1185">Reference proteome</keyword>
<name>A0A2R8BS88_9RHOB</name>
<protein>
    <recommendedName>
        <fullName evidence="3">Metal-binding protein</fullName>
    </recommendedName>
</protein>
<dbReference type="Pfam" id="PF07845">
    <property type="entry name" value="DUF1636"/>
    <property type="match status" value="1"/>
</dbReference>
<accession>A0A2R8BS88</accession>
<evidence type="ECO:0008006" key="3">
    <source>
        <dbReference type="Google" id="ProtNLM"/>
    </source>
</evidence>
<dbReference type="Proteomes" id="UP000244912">
    <property type="component" value="Unassembled WGS sequence"/>
</dbReference>
<reference evidence="1 2" key="1">
    <citation type="submission" date="2018-03" db="EMBL/GenBank/DDBJ databases">
        <authorList>
            <person name="Keele B.F."/>
        </authorList>
    </citation>
    <scope>NUCLEOTIDE SEQUENCE [LARGE SCALE GENOMIC DNA]</scope>
    <source>
        <strain evidence="1 2">CECT 8504</strain>
    </source>
</reference>
<evidence type="ECO:0000313" key="1">
    <source>
        <dbReference type="EMBL" id="SPJ23008.1"/>
    </source>
</evidence>
<sequence length="103" mass="10868">MTAILHLCSTCRTTQNHDALRACLPDETELRLHPCLNVCSKPTALSLQGNGASYLFGGIDPAADAADIAATVRAYMAAPDGVIVDARPCGRLRHCLIGRIPAP</sequence>
<evidence type="ECO:0000313" key="2">
    <source>
        <dbReference type="Proteomes" id="UP000244912"/>
    </source>
</evidence>
<dbReference type="EMBL" id="ONZF01000002">
    <property type="protein sequence ID" value="SPJ23008.1"/>
    <property type="molecule type" value="Genomic_DNA"/>
</dbReference>
<dbReference type="InterPro" id="IPR012863">
    <property type="entry name" value="DUF1636"/>
</dbReference>
<dbReference type="AlphaFoldDB" id="A0A2R8BS88"/>